<organism evidence="1 2">
    <name type="scientific">Dreissena polymorpha</name>
    <name type="common">Zebra mussel</name>
    <name type="synonym">Mytilus polymorpha</name>
    <dbReference type="NCBI Taxonomy" id="45954"/>
    <lineage>
        <taxon>Eukaryota</taxon>
        <taxon>Metazoa</taxon>
        <taxon>Spiralia</taxon>
        <taxon>Lophotrochozoa</taxon>
        <taxon>Mollusca</taxon>
        <taxon>Bivalvia</taxon>
        <taxon>Autobranchia</taxon>
        <taxon>Heteroconchia</taxon>
        <taxon>Euheterodonta</taxon>
        <taxon>Imparidentia</taxon>
        <taxon>Neoheterodontei</taxon>
        <taxon>Myida</taxon>
        <taxon>Dreissenoidea</taxon>
        <taxon>Dreissenidae</taxon>
        <taxon>Dreissena</taxon>
    </lineage>
</organism>
<proteinExistence type="predicted"/>
<evidence type="ECO:0008006" key="3">
    <source>
        <dbReference type="Google" id="ProtNLM"/>
    </source>
</evidence>
<dbReference type="AlphaFoldDB" id="A0A9D3Y0H3"/>
<accession>A0A9D3Y0H3</accession>
<evidence type="ECO:0000313" key="2">
    <source>
        <dbReference type="Proteomes" id="UP000828390"/>
    </source>
</evidence>
<protein>
    <recommendedName>
        <fullName evidence="3">Methyltransferase FkbM domain-containing protein</fullName>
    </recommendedName>
</protein>
<gene>
    <name evidence="1" type="ORF">DPMN_190655</name>
</gene>
<sequence length="83" mass="9569">MKIDIEGSEFIVLPHMLQTLTLCKDIITSFVIEMHEWAKKSMGSTLTYDELRTMIQKQGCVPSEIVNVDDESFLHDVIVEPNW</sequence>
<dbReference type="EMBL" id="JAIWYP010000056">
    <property type="protein sequence ID" value="KAH3690673.1"/>
    <property type="molecule type" value="Genomic_DNA"/>
</dbReference>
<reference evidence="1" key="1">
    <citation type="journal article" date="2019" name="bioRxiv">
        <title>The Genome of the Zebra Mussel, Dreissena polymorpha: A Resource for Invasive Species Research.</title>
        <authorList>
            <person name="McCartney M.A."/>
            <person name="Auch B."/>
            <person name="Kono T."/>
            <person name="Mallez S."/>
            <person name="Zhang Y."/>
            <person name="Obille A."/>
            <person name="Becker A."/>
            <person name="Abrahante J.E."/>
            <person name="Garbe J."/>
            <person name="Badalamenti J.P."/>
            <person name="Herman A."/>
            <person name="Mangelson H."/>
            <person name="Liachko I."/>
            <person name="Sullivan S."/>
            <person name="Sone E.D."/>
            <person name="Koren S."/>
            <person name="Silverstein K.A.T."/>
            <person name="Beckman K.B."/>
            <person name="Gohl D.M."/>
        </authorList>
    </citation>
    <scope>NUCLEOTIDE SEQUENCE</scope>
    <source>
        <strain evidence="1">Duluth1</strain>
        <tissue evidence="1">Whole animal</tissue>
    </source>
</reference>
<reference evidence="1" key="2">
    <citation type="submission" date="2020-11" db="EMBL/GenBank/DDBJ databases">
        <authorList>
            <person name="McCartney M.A."/>
            <person name="Auch B."/>
            <person name="Kono T."/>
            <person name="Mallez S."/>
            <person name="Becker A."/>
            <person name="Gohl D.M."/>
            <person name="Silverstein K.A.T."/>
            <person name="Koren S."/>
            <person name="Bechman K.B."/>
            <person name="Herman A."/>
            <person name="Abrahante J.E."/>
            <person name="Garbe J."/>
        </authorList>
    </citation>
    <scope>NUCLEOTIDE SEQUENCE</scope>
    <source>
        <strain evidence="1">Duluth1</strain>
        <tissue evidence="1">Whole animal</tissue>
    </source>
</reference>
<dbReference type="Proteomes" id="UP000828390">
    <property type="component" value="Unassembled WGS sequence"/>
</dbReference>
<evidence type="ECO:0000313" key="1">
    <source>
        <dbReference type="EMBL" id="KAH3690673.1"/>
    </source>
</evidence>
<comment type="caution">
    <text evidence="1">The sequence shown here is derived from an EMBL/GenBank/DDBJ whole genome shotgun (WGS) entry which is preliminary data.</text>
</comment>
<name>A0A9D3Y0H3_DREPO</name>
<keyword evidence="2" id="KW-1185">Reference proteome</keyword>